<organism evidence="4 5">
    <name type="scientific">Nocardiopsis terrae</name>
    <dbReference type="NCBI Taxonomy" id="372655"/>
    <lineage>
        <taxon>Bacteria</taxon>
        <taxon>Bacillati</taxon>
        <taxon>Actinomycetota</taxon>
        <taxon>Actinomycetes</taxon>
        <taxon>Streptosporangiales</taxon>
        <taxon>Nocardiopsidaceae</taxon>
        <taxon>Nocardiopsis</taxon>
    </lineage>
</organism>
<dbReference type="EMBL" id="JADBDY010000001">
    <property type="protein sequence ID" value="MBE1460725.1"/>
    <property type="molecule type" value="Genomic_DNA"/>
</dbReference>
<evidence type="ECO:0000256" key="2">
    <source>
        <dbReference type="SAM" id="Phobius"/>
    </source>
</evidence>
<keyword evidence="2" id="KW-1133">Transmembrane helix</keyword>
<proteinExistence type="predicted"/>
<feature type="region of interest" description="Disordered" evidence="1">
    <location>
        <begin position="1"/>
        <end position="29"/>
    </location>
</feature>
<feature type="domain" description="DUF6286" evidence="3">
    <location>
        <begin position="103"/>
        <end position="207"/>
    </location>
</feature>
<keyword evidence="2" id="KW-0472">Membrane</keyword>
<evidence type="ECO:0000313" key="4">
    <source>
        <dbReference type="EMBL" id="MBE1460725.1"/>
    </source>
</evidence>
<evidence type="ECO:0000259" key="3">
    <source>
        <dbReference type="Pfam" id="PF19803"/>
    </source>
</evidence>
<keyword evidence="2" id="KW-0812">Transmembrane</keyword>
<feature type="transmembrane region" description="Helical" evidence="2">
    <location>
        <begin position="94"/>
        <end position="114"/>
    </location>
</feature>
<evidence type="ECO:0000313" key="5">
    <source>
        <dbReference type="Proteomes" id="UP000598217"/>
    </source>
</evidence>
<comment type="caution">
    <text evidence="4">The sequence shown here is derived from an EMBL/GenBank/DDBJ whole genome shotgun (WGS) entry which is preliminary data.</text>
</comment>
<dbReference type="RefSeq" id="WP_191267861.1">
    <property type="nucleotide sequence ID" value="NZ_BMXJ01000001.1"/>
</dbReference>
<accession>A0ABR9HPC8</accession>
<protein>
    <recommendedName>
        <fullName evidence="3">DUF6286 domain-containing protein</fullName>
    </recommendedName>
</protein>
<dbReference type="InterPro" id="IPR046253">
    <property type="entry name" value="DUF6286"/>
</dbReference>
<evidence type="ECO:0000256" key="1">
    <source>
        <dbReference type="SAM" id="MobiDB-lite"/>
    </source>
</evidence>
<keyword evidence="5" id="KW-1185">Reference proteome</keyword>
<sequence>MVSTAAPNPTAPGPGTPGPTVSGPEARSAHRVAVRTFRPRRSTTAVLVSTVTVLVAGVAAAGVIAALVGAPLRGVPLERVPEPTIGARWGGPEMVIASAATAVVGLYLLLTALIPGRGSHMVLRTDDRDLVIGLSRRGLRRMAESTAREVDGVAGARARTRGRTVRITVRAPEPADAGLRTRVEDGVRERLLELGPARPVRVRVRIRQAKVGLR</sequence>
<gene>
    <name evidence="4" type="ORF">H4W79_004939</name>
</gene>
<feature type="transmembrane region" description="Helical" evidence="2">
    <location>
        <begin position="45"/>
        <end position="74"/>
    </location>
</feature>
<name>A0ABR9HPC8_9ACTN</name>
<dbReference type="Pfam" id="PF19803">
    <property type="entry name" value="DUF6286"/>
    <property type="match status" value="1"/>
</dbReference>
<reference evidence="4 5" key="1">
    <citation type="submission" date="2020-10" db="EMBL/GenBank/DDBJ databases">
        <title>Sequencing the genomes of 1000 actinobacteria strains.</title>
        <authorList>
            <person name="Klenk H.-P."/>
        </authorList>
    </citation>
    <scope>NUCLEOTIDE SEQUENCE [LARGE SCALE GENOMIC DNA]</scope>
    <source>
        <strain evidence="4 5">DSM 45157</strain>
    </source>
</reference>
<dbReference type="Proteomes" id="UP000598217">
    <property type="component" value="Unassembled WGS sequence"/>
</dbReference>